<dbReference type="Gene3D" id="1.10.10.10">
    <property type="entry name" value="Winged helix-like DNA-binding domain superfamily/Winged helix DNA-binding domain"/>
    <property type="match status" value="1"/>
</dbReference>
<dbReference type="SUPFAM" id="SSF52172">
    <property type="entry name" value="CheY-like"/>
    <property type="match status" value="1"/>
</dbReference>
<protein>
    <submittedName>
        <fullName evidence="6">GAF and ANTAR domain-containing protein</fullName>
    </submittedName>
</protein>
<comment type="caution">
    <text evidence="6">The sequence shown here is derived from an EMBL/GenBank/DDBJ whole genome shotgun (WGS) entry which is preliminary data.</text>
</comment>
<dbReference type="Pfam" id="PF03861">
    <property type="entry name" value="ANTAR"/>
    <property type="match status" value="1"/>
</dbReference>
<dbReference type="InterPro" id="IPR012074">
    <property type="entry name" value="GAF_ANTAR"/>
</dbReference>
<evidence type="ECO:0000256" key="4">
    <source>
        <dbReference type="ARBA" id="ARBA00023163"/>
    </source>
</evidence>
<dbReference type="Gene3D" id="3.30.450.40">
    <property type="match status" value="1"/>
</dbReference>
<dbReference type="RefSeq" id="WP_344541258.1">
    <property type="nucleotide sequence ID" value="NZ_BAAATM010000018.1"/>
</dbReference>
<dbReference type="Proteomes" id="UP001501095">
    <property type="component" value="Unassembled WGS sequence"/>
</dbReference>
<keyword evidence="2" id="KW-0418">Kinase</keyword>
<evidence type="ECO:0000313" key="7">
    <source>
        <dbReference type="Proteomes" id="UP001501095"/>
    </source>
</evidence>
<dbReference type="InterPro" id="IPR005561">
    <property type="entry name" value="ANTAR"/>
</dbReference>
<dbReference type="EMBL" id="BAAATM010000018">
    <property type="protein sequence ID" value="GAA2548467.1"/>
    <property type="molecule type" value="Genomic_DNA"/>
</dbReference>
<evidence type="ECO:0000256" key="1">
    <source>
        <dbReference type="ARBA" id="ARBA00022679"/>
    </source>
</evidence>
<dbReference type="SMART" id="SM01012">
    <property type="entry name" value="ANTAR"/>
    <property type="match status" value="1"/>
</dbReference>
<dbReference type="InterPro" id="IPR029016">
    <property type="entry name" value="GAF-like_dom_sf"/>
</dbReference>
<keyword evidence="4" id="KW-0804">Transcription</keyword>
<evidence type="ECO:0000256" key="3">
    <source>
        <dbReference type="ARBA" id="ARBA00023015"/>
    </source>
</evidence>
<keyword evidence="1" id="KW-0808">Transferase</keyword>
<keyword evidence="7" id="KW-1185">Reference proteome</keyword>
<dbReference type="PIRSF" id="PIRSF036625">
    <property type="entry name" value="GAF_ANTAR"/>
    <property type="match status" value="1"/>
</dbReference>
<evidence type="ECO:0000256" key="2">
    <source>
        <dbReference type="ARBA" id="ARBA00022777"/>
    </source>
</evidence>
<sequence>MTSDNAHDNASVSASVMEWLLETESLEDFLQSLAEAALELSHAEGTGVTIEREHRPLTVASAGPPAPKLDERQYGQDDGPCLQAARTGEEVIVRDMLAETRWGDYPAYAAACGIRSSVSLPIAARTHTVGALNLYGGPARAFDDADLSALRSLAAQATGAIALAQRIADAEAFADQMQTAMRSRGVIDQAMGVVMGQRGCTADEAFAILRSASQHRNIKLRDLCTELITNLTGHRPDDPDLRPRP</sequence>
<organism evidence="6 7">
    <name type="scientific">Streptomyces levis</name>
    <dbReference type="NCBI Taxonomy" id="285566"/>
    <lineage>
        <taxon>Bacteria</taxon>
        <taxon>Bacillati</taxon>
        <taxon>Actinomycetota</taxon>
        <taxon>Actinomycetes</taxon>
        <taxon>Kitasatosporales</taxon>
        <taxon>Streptomycetaceae</taxon>
        <taxon>Streptomyces</taxon>
    </lineage>
</organism>
<dbReference type="PROSITE" id="PS50921">
    <property type="entry name" value="ANTAR"/>
    <property type="match status" value="1"/>
</dbReference>
<keyword evidence="3" id="KW-0805">Transcription regulation</keyword>
<name>A0ABN3NZP6_9ACTN</name>
<dbReference type="Pfam" id="PF13185">
    <property type="entry name" value="GAF_2"/>
    <property type="match status" value="1"/>
</dbReference>
<dbReference type="InterPro" id="IPR036388">
    <property type="entry name" value="WH-like_DNA-bd_sf"/>
</dbReference>
<reference evidence="6 7" key="1">
    <citation type="journal article" date="2019" name="Int. J. Syst. Evol. Microbiol.">
        <title>The Global Catalogue of Microorganisms (GCM) 10K type strain sequencing project: providing services to taxonomists for standard genome sequencing and annotation.</title>
        <authorList>
            <consortium name="The Broad Institute Genomics Platform"/>
            <consortium name="The Broad Institute Genome Sequencing Center for Infectious Disease"/>
            <person name="Wu L."/>
            <person name="Ma J."/>
        </authorList>
    </citation>
    <scope>NUCLEOTIDE SEQUENCE [LARGE SCALE GENOMIC DNA]</scope>
    <source>
        <strain evidence="6 7">JCM 6924</strain>
    </source>
</reference>
<dbReference type="InterPro" id="IPR003018">
    <property type="entry name" value="GAF"/>
</dbReference>
<dbReference type="InterPro" id="IPR011006">
    <property type="entry name" value="CheY-like_superfamily"/>
</dbReference>
<gene>
    <name evidence="6" type="ORF">GCM10010423_55460</name>
</gene>
<accession>A0ABN3NZP6</accession>
<dbReference type="SUPFAM" id="SSF55781">
    <property type="entry name" value="GAF domain-like"/>
    <property type="match status" value="1"/>
</dbReference>
<evidence type="ECO:0000313" key="6">
    <source>
        <dbReference type="EMBL" id="GAA2548467.1"/>
    </source>
</evidence>
<feature type="domain" description="ANTAR" evidence="5">
    <location>
        <begin position="167"/>
        <end position="228"/>
    </location>
</feature>
<dbReference type="SMART" id="SM00065">
    <property type="entry name" value="GAF"/>
    <property type="match status" value="1"/>
</dbReference>
<evidence type="ECO:0000259" key="5">
    <source>
        <dbReference type="PROSITE" id="PS50921"/>
    </source>
</evidence>
<proteinExistence type="predicted"/>